<dbReference type="Proteomes" id="UP001063166">
    <property type="component" value="Unassembled WGS sequence"/>
</dbReference>
<feature type="compositionally biased region" description="Basic and acidic residues" evidence="1">
    <location>
        <begin position="763"/>
        <end position="772"/>
    </location>
</feature>
<dbReference type="AlphaFoldDB" id="A0A9P3PDZ5"/>
<gene>
    <name evidence="2" type="ORF">LshimejAT787_0110070</name>
</gene>
<protein>
    <submittedName>
        <fullName evidence="2">Uncharacterized protein</fullName>
    </submittedName>
</protein>
<feature type="compositionally biased region" description="Polar residues" evidence="1">
    <location>
        <begin position="563"/>
        <end position="574"/>
    </location>
</feature>
<evidence type="ECO:0000313" key="2">
    <source>
        <dbReference type="EMBL" id="GLB34123.1"/>
    </source>
</evidence>
<dbReference type="EMBL" id="BRPK01000001">
    <property type="protein sequence ID" value="GLB34123.1"/>
    <property type="molecule type" value="Genomic_DNA"/>
</dbReference>
<feature type="region of interest" description="Disordered" evidence="1">
    <location>
        <begin position="269"/>
        <end position="293"/>
    </location>
</feature>
<keyword evidence="3" id="KW-1185">Reference proteome</keyword>
<feature type="compositionally biased region" description="Acidic residues" evidence="1">
    <location>
        <begin position="507"/>
        <end position="534"/>
    </location>
</feature>
<feature type="compositionally biased region" description="Polar residues" evidence="1">
    <location>
        <begin position="355"/>
        <end position="371"/>
    </location>
</feature>
<evidence type="ECO:0000256" key="1">
    <source>
        <dbReference type="SAM" id="MobiDB-lite"/>
    </source>
</evidence>
<feature type="region of interest" description="Disordered" evidence="1">
    <location>
        <begin position="417"/>
        <end position="489"/>
    </location>
</feature>
<feature type="compositionally biased region" description="Polar residues" evidence="1">
    <location>
        <begin position="535"/>
        <end position="544"/>
    </location>
</feature>
<feature type="region of interest" description="Disordered" evidence="1">
    <location>
        <begin position="162"/>
        <end position="184"/>
    </location>
</feature>
<reference evidence="2" key="1">
    <citation type="submission" date="2022-07" db="EMBL/GenBank/DDBJ databases">
        <title>The genome of Lyophyllum shimeji provides insight into the initial evolution of ectomycorrhizal fungal genome.</title>
        <authorList>
            <person name="Kobayashi Y."/>
            <person name="Shibata T."/>
            <person name="Hirakawa H."/>
            <person name="Shigenobu S."/>
            <person name="Nishiyama T."/>
            <person name="Yamada A."/>
            <person name="Hasebe M."/>
            <person name="Kawaguchi M."/>
        </authorList>
    </citation>
    <scope>NUCLEOTIDE SEQUENCE</scope>
    <source>
        <strain evidence="2">AT787</strain>
    </source>
</reference>
<accession>A0A9P3PDZ5</accession>
<feature type="region of interest" description="Disordered" evidence="1">
    <location>
        <begin position="333"/>
        <end position="373"/>
    </location>
</feature>
<feature type="compositionally biased region" description="Polar residues" evidence="1">
    <location>
        <begin position="420"/>
        <end position="443"/>
    </location>
</feature>
<comment type="caution">
    <text evidence="2">The sequence shown here is derived from an EMBL/GenBank/DDBJ whole genome shotgun (WGS) entry which is preliminary data.</text>
</comment>
<feature type="compositionally biased region" description="Low complexity" evidence="1">
    <location>
        <begin position="620"/>
        <end position="633"/>
    </location>
</feature>
<evidence type="ECO:0000313" key="3">
    <source>
        <dbReference type="Proteomes" id="UP001063166"/>
    </source>
</evidence>
<feature type="region of interest" description="Disordered" evidence="1">
    <location>
        <begin position="740"/>
        <end position="812"/>
    </location>
</feature>
<sequence length="834" mass="90832">MAGTPLAIDGAQYACKCLNVRIRPAATKSVFTDFVEDPNFTPVFVGEEGITVAHPQVTVRTRTRGVPIAGTTRFSRYMTITCLLCDLLVYRVYQTYSADVEGKDGPVLPTEDWVERDILKSLSGWIEVQKDCLTGIAVEQAMLSPHYSDTFDLLLPAAVSPPTPSEPIFERPPSRSSISPPPPPPKFFSNVQPVFLPPPFTPSHPVFAYLSSVAAKESQAVRDAAEDYMTEQLKSKTSEIENTDAELRRKVDVLWKKFRENLSRIQPETELRTGRRATSTSRSRERSAVSGLEASITGTPIAVRNFIPTSVTRTRSSSPPAPRVSALSASLATSSFHHPKARSTARSPPPDIERTSSPVSTASPRTGSATLVSPPLLDASNVVKIRRNIDERVDTATSYRFFLTLEEDMARLRGRRLVSEGSQPSPTQTQQNGPPLASGSNIINGDKSQKQLSESQLDLKESIAQTEGQREEGEITPSRGQEKSKGKRKVTFDVKPAVVTIKREVEAEKEEEEALANEDERDMIFDLEDLEEGDTQASPSSPRPTLQLVEQPVAPTRSRKSRPQNGDTLSTSFSGLRPTSLPAPSHIRPARGQHGTDLSSPSMVLSLPKPSLPLRTEALASSVPAGSSGSQSPIDESQDPELLKLLAADTPSHRGAWKPDSKAWQTFVRRPTGNHRTGAIPEEGEEDPIVDTSGSVVPGMVARRPEVNDNQEVLVGSLPIAMKAGKRKEELSLASYQPKTLAAQSVPTPPVGQRSSTAIRKAVYAERDRSRSLDPGPLDFPTEDEEEHEEKHPEDASEGAVDTSEAGGRGRKAALKILKARSDLPEAGMWRSLA</sequence>
<feature type="region of interest" description="Disordered" evidence="1">
    <location>
        <begin position="505"/>
        <end position="694"/>
    </location>
</feature>
<dbReference type="OrthoDB" id="2563191at2759"/>
<proteinExistence type="predicted"/>
<organism evidence="2 3">
    <name type="scientific">Lyophyllum shimeji</name>
    <name type="common">Hon-shimeji</name>
    <name type="synonym">Tricholoma shimeji</name>
    <dbReference type="NCBI Taxonomy" id="47721"/>
    <lineage>
        <taxon>Eukaryota</taxon>
        <taxon>Fungi</taxon>
        <taxon>Dikarya</taxon>
        <taxon>Basidiomycota</taxon>
        <taxon>Agaricomycotina</taxon>
        <taxon>Agaricomycetes</taxon>
        <taxon>Agaricomycetidae</taxon>
        <taxon>Agaricales</taxon>
        <taxon>Tricholomatineae</taxon>
        <taxon>Lyophyllaceae</taxon>
        <taxon>Lyophyllum</taxon>
    </lineage>
</organism>
<name>A0A9P3PDZ5_LYOSH</name>